<reference evidence="2 3" key="1">
    <citation type="submission" date="2018-12" db="EMBL/GenBank/DDBJ databases">
        <authorList>
            <consortium name="Pathogen Informatics"/>
        </authorList>
    </citation>
    <scope>NUCLEOTIDE SEQUENCE [LARGE SCALE GENOMIC DNA]</scope>
    <source>
        <strain evidence="2 3">NCTC11432</strain>
    </source>
</reference>
<gene>
    <name evidence="2" type="ORF">NCTC11432_02671</name>
</gene>
<evidence type="ECO:0000256" key="1">
    <source>
        <dbReference type="SAM" id="Phobius"/>
    </source>
</evidence>
<dbReference type="KEGG" id="cgle:NCTC11432_02671"/>
<sequence>MISVQLNYYLNIYSPNMKKLIAITSLVLVLTLYNYPVYDDKKITFAIIFICLVVLAFSISKLYSPEEKDYASFEKEMDKQHEYDGIFQYKTDGFYIQQNNSMEFIKWDKIMAVYSFSIPSQFNDRQSGLEIITDEKSYEFDYKVTPGIMKLEDQLSTNFQVGNWIRQR</sequence>
<feature type="transmembrane region" description="Helical" evidence="1">
    <location>
        <begin position="20"/>
        <end position="37"/>
    </location>
</feature>
<dbReference type="Proteomes" id="UP000279227">
    <property type="component" value="Chromosome"/>
</dbReference>
<accession>A0A3S4N498</accession>
<name>A0A3S4N498_CHRGE</name>
<keyword evidence="1" id="KW-0812">Transmembrane</keyword>
<keyword evidence="1" id="KW-1133">Transmembrane helix</keyword>
<feature type="transmembrane region" description="Helical" evidence="1">
    <location>
        <begin position="43"/>
        <end position="63"/>
    </location>
</feature>
<evidence type="ECO:0000313" key="3">
    <source>
        <dbReference type="Proteomes" id="UP000279227"/>
    </source>
</evidence>
<evidence type="ECO:0000313" key="2">
    <source>
        <dbReference type="EMBL" id="VEE08454.1"/>
    </source>
</evidence>
<dbReference type="STRING" id="525257.HMPREF0204_11787"/>
<organism evidence="2 3">
    <name type="scientific">Chryseobacterium gleum</name>
    <name type="common">Flavobacterium gleum</name>
    <dbReference type="NCBI Taxonomy" id="250"/>
    <lineage>
        <taxon>Bacteria</taxon>
        <taxon>Pseudomonadati</taxon>
        <taxon>Bacteroidota</taxon>
        <taxon>Flavobacteriia</taxon>
        <taxon>Flavobacteriales</taxon>
        <taxon>Weeksellaceae</taxon>
        <taxon>Chryseobacterium group</taxon>
        <taxon>Chryseobacterium</taxon>
    </lineage>
</organism>
<dbReference type="EMBL" id="LR134289">
    <property type="protein sequence ID" value="VEE08454.1"/>
    <property type="molecule type" value="Genomic_DNA"/>
</dbReference>
<proteinExistence type="predicted"/>
<keyword evidence="1" id="KW-0472">Membrane</keyword>
<dbReference type="AlphaFoldDB" id="A0A3S4N498"/>
<protein>
    <submittedName>
        <fullName evidence="2">Uncharacterized protein</fullName>
    </submittedName>
</protein>